<sequence length="499" mass="55153">MLRRLAPTLLSCVRWTTSSEAASRYGAVALMSAEASLALQADEESVDPNIIEKKGIRLKGTPLYLDMQATTPMDPRVLDSMLPFMTEQFGNPHSRTHLYGWESEDAVEVARKQVADLIGADSKEIIFTSGATESNNMAVKGVANFYKEKKKHIITTQTEHKCVLDSCRFLQQRGFDVTYLPVRKDGMLDLDELQKAIRPDTALVSVMMVNNEIGEARIMMVNNEIGEVRVMMVNNEIGEVRVMMVNNEIGVVQPIAEIGKMCRAAGAFLHTDAAQAVGKIHVDVNSMNIDLMSISGHKIYGPKGVGAIYIRRRPRVRLEAQMSGGGQERGLRSGTVPTHLVVGLGAACKVAQEEMAADSLHIRKLEKRLREGLQTRLKGTQLNGPEDLQHRYPGNVNMSFAYVEGESLIMGLKDIAVSSGSACTSASLEPSYVLRALGVEEDMAHTSIRYGIGRFTTVAEVDRAIEMTVQHVNKLREMSPLWEMVQEGIDIKNIQWAQH</sequence>
<evidence type="ECO:0000256" key="9">
    <source>
        <dbReference type="RuleBase" id="RU004504"/>
    </source>
</evidence>
<evidence type="ECO:0000256" key="3">
    <source>
        <dbReference type="ARBA" id="ARBA00012239"/>
    </source>
</evidence>
<dbReference type="Gene3D" id="3.40.640.10">
    <property type="entry name" value="Type I PLP-dependent aspartate aminotransferase-like (Major domain)"/>
    <property type="match status" value="2"/>
</dbReference>
<evidence type="ECO:0000256" key="1">
    <source>
        <dbReference type="ARBA" id="ARBA00001933"/>
    </source>
</evidence>
<evidence type="ECO:0000259" key="10">
    <source>
        <dbReference type="Pfam" id="PF00266"/>
    </source>
</evidence>
<dbReference type="OrthoDB" id="10250117at2759"/>
<keyword evidence="7" id="KW-0408">Iron</keyword>
<dbReference type="GO" id="GO:0005739">
    <property type="term" value="C:mitochondrion"/>
    <property type="evidence" value="ECO:0007669"/>
    <property type="project" value="TreeGrafter"/>
</dbReference>
<dbReference type="EC" id="2.8.1.7" evidence="3"/>
<accession>A0A250X580</accession>
<evidence type="ECO:0000256" key="2">
    <source>
        <dbReference type="ARBA" id="ARBA00006490"/>
    </source>
</evidence>
<comment type="caution">
    <text evidence="11">The sequence shown here is derived from an EMBL/GenBank/DDBJ whole genome shotgun (WGS) entry which is preliminary data.</text>
</comment>
<dbReference type="PROSITE" id="PS00595">
    <property type="entry name" value="AA_TRANSFER_CLASS_5"/>
    <property type="match status" value="1"/>
</dbReference>
<evidence type="ECO:0000256" key="4">
    <source>
        <dbReference type="ARBA" id="ARBA00022679"/>
    </source>
</evidence>
<keyword evidence="12" id="KW-1185">Reference proteome</keyword>
<reference evidence="11 12" key="1">
    <citation type="submission" date="2017-08" db="EMBL/GenBank/DDBJ databases">
        <title>Acidophilic green algal genome provides insights into adaptation to an acidic environment.</title>
        <authorList>
            <person name="Hirooka S."/>
            <person name="Hirose Y."/>
            <person name="Kanesaki Y."/>
            <person name="Higuchi S."/>
            <person name="Fujiwara T."/>
            <person name="Onuma R."/>
            <person name="Era A."/>
            <person name="Ohbayashi R."/>
            <person name="Uzuka A."/>
            <person name="Nozaki H."/>
            <person name="Yoshikawa H."/>
            <person name="Miyagishima S.Y."/>
        </authorList>
    </citation>
    <scope>NUCLEOTIDE SEQUENCE [LARGE SCALE GENOMIC DNA]</scope>
    <source>
        <strain evidence="11 12">NIES-2499</strain>
    </source>
</reference>
<keyword evidence="6" id="KW-0663">Pyridoxal phosphate</keyword>
<dbReference type="GO" id="GO:0031071">
    <property type="term" value="F:cysteine desulfurase activity"/>
    <property type="evidence" value="ECO:0007669"/>
    <property type="project" value="UniProtKB-EC"/>
</dbReference>
<evidence type="ECO:0000256" key="5">
    <source>
        <dbReference type="ARBA" id="ARBA00022723"/>
    </source>
</evidence>
<dbReference type="PANTHER" id="PTHR11601">
    <property type="entry name" value="CYSTEINE DESULFURYLASE FAMILY MEMBER"/>
    <property type="match status" value="1"/>
</dbReference>
<dbReference type="GO" id="GO:0046872">
    <property type="term" value="F:metal ion binding"/>
    <property type="evidence" value="ECO:0007669"/>
    <property type="project" value="UniProtKB-KW"/>
</dbReference>
<evidence type="ECO:0000256" key="6">
    <source>
        <dbReference type="ARBA" id="ARBA00022898"/>
    </source>
</evidence>
<dbReference type="GO" id="GO:0051536">
    <property type="term" value="F:iron-sulfur cluster binding"/>
    <property type="evidence" value="ECO:0007669"/>
    <property type="project" value="UniProtKB-KW"/>
</dbReference>
<keyword evidence="4" id="KW-0808">Transferase</keyword>
<keyword evidence="8" id="KW-0411">Iron-sulfur</keyword>
<dbReference type="InterPro" id="IPR015424">
    <property type="entry name" value="PyrdxlP-dep_Trfase"/>
</dbReference>
<organism evidence="11 12">
    <name type="scientific">Chlamydomonas eustigma</name>
    <dbReference type="NCBI Taxonomy" id="1157962"/>
    <lineage>
        <taxon>Eukaryota</taxon>
        <taxon>Viridiplantae</taxon>
        <taxon>Chlorophyta</taxon>
        <taxon>core chlorophytes</taxon>
        <taxon>Chlorophyceae</taxon>
        <taxon>CS clade</taxon>
        <taxon>Chlamydomonadales</taxon>
        <taxon>Chlamydomonadaceae</taxon>
        <taxon>Chlamydomonas</taxon>
    </lineage>
</organism>
<comment type="cofactor">
    <cofactor evidence="1 9">
        <name>pyridoxal 5'-phosphate</name>
        <dbReference type="ChEBI" id="CHEBI:597326"/>
    </cofactor>
</comment>
<dbReference type="AlphaFoldDB" id="A0A250X580"/>
<keyword evidence="5" id="KW-0479">Metal-binding</keyword>
<dbReference type="SUPFAM" id="SSF53383">
    <property type="entry name" value="PLP-dependent transferases"/>
    <property type="match status" value="2"/>
</dbReference>
<dbReference type="InterPro" id="IPR015422">
    <property type="entry name" value="PyrdxlP-dep_Trfase_small"/>
</dbReference>
<protein>
    <recommendedName>
        <fullName evidence="3">cysteine desulfurase</fullName>
        <ecNumber evidence="3">2.8.1.7</ecNumber>
    </recommendedName>
</protein>
<dbReference type="InterPro" id="IPR000192">
    <property type="entry name" value="Aminotrans_V_dom"/>
</dbReference>
<dbReference type="InterPro" id="IPR020578">
    <property type="entry name" value="Aminotrans_V_PyrdxlP_BS"/>
</dbReference>
<dbReference type="Gene3D" id="3.90.1150.10">
    <property type="entry name" value="Aspartate Aminotransferase, domain 1"/>
    <property type="match status" value="1"/>
</dbReference>
<feature type="domain" description="Aminotransferase class V" evidence="10">
    <location>
        <begin position="64"/>
        <end position="215"/>
    </location>
</feature>
<dbReference type="GO" id="GO:0044571">
    <property type="term" value="P:[2Fe-2S] cluster assembly"/>
    <property type="evidence" value="ECO:0007669"/>
    <property type="project" value="InterPro"/>
</dbReference>
<gene>
    <name evidence="11" type="ORF">CEUSTIGMA_g5484.t1</name>
</gene>
<evidence type="ECO:0000313" key="11">
    <source>
        <dbReference type="EMBL" id="GAX78042.1"/>
    </source>
</evidence>
<dbReference type="InterPro" id="IPR010240">
    <property type="entry name" value="Cys_deSase_IscS"/>
</dbReference>
<dbReference type="HAMAP" id="MF_00331">
    <property type="entry name" value="Cys_desulf_IscS"/>
    <property type="match status" value="1"/>
</dbReference>
<dbReference type="FunFam" id="3.90.1150.10:FF:000002">
    <property type="entry name" value="Cysteine desulfurase IscS"/>
    <property type="match status" value="1"/>
</dbReference>
<comment type="similarity">
    <text evidence="2">Belongs to the class-V pyridoxal-phosphate-dependent aminotransferase family. NifS/IscS subfamily.</text>
</comment>
<evidence type="ECO:0000256" key="8">
    <source>
        <dbReference type="ARBA" id="ARBA00023014"/>
    </source>
</evidence>
<dbReference type="GO" id="GO:1990221">
    <property type="term" value="C:L-cysteine desulfurase complex"/>
    <property type="evidence" value="ECO:0007669"/>
    <property type="project" value="UniProtKB-ARBA"/>
</dbReference>
<dbReference type="Proteomes" id="UP000232323">
    <property type="component" value="Unassembled WGS sequence"/>
</dbReference>
<dbReference type="InterPro" id="IPR015421">
    <property type="entry name" value="PyrdxlP-dep_Trfase_major"/>
</dbReference>
<dbReference type="STRING" id="1157962.A0A250X580"/>
<proteinExistence type="inferred from homology"/>
<dbReference type="EMBL" id="BEGY01000029">
    <property type="protein sequence ID" value="GAX78042.1"/>
    <property type="molecule type" value="Genomic_DNA"/>
</dbReference>
<evidence type="ECO:0000313" key="12">
    <source>
        <dbReference type="Proteomes" id="UP000232323"/>
    </source>
</evidence>
<name>A0A250X580_9CHLO</name>
<feature type="domain" description="Aminotransferase class V" evidence="10">
    <location>
        <begin position="236"/>
        <end position="463"/>
    </location>
</feature>
<dbReference type="PANTHER" id="PTHR11601:SF34">
    <property type="entry name" value="CYSTEINE DESULFURASE"/>
    <property type="match status" value="1"/>
</dbReference>
<dbReference type="GO" id="GO:0030170">
    <property type="term" value="F:pyridoxal phosphate binding"/>
    <property type="evidence" value="ECO:0007669"/>
    <property type="project" value="InterPro"/>
</dbReference>
<dbReference type="Pfam" id="PF00266">
    <property type="entry name" value="Aminotran_5"/>
    <property type="match status" value="2"/>
</dbReference>
<evidence type="ECO:0000256" key="7">
    <source>
        <dbReference type="ARBA" id="ARBA00023004"/>
    </source>
</evidence>